<accession>A0ABP8FP95</accession>
<organism evidence="2 3">
    <name type="scientific">Compostibacter hankyongensis</name>
    <dbReference type="NCBI Taxonomy" id="1007089"/>
    <lineage>
        <taxon>Bacteria</taxon>
        <taxon>Pseudomonadati</taxon>
        <taxon>Bacteroidota</taxon>
        <taxon>Chitinophagia</taxon>
        <taxon>Chitinophagales</taxon>
        <taxon>Chitinophagaceae</taxon>
        <taxon>Compostibacter</taxon>
    </lineage>
</organism>
<comment type="caution">
    <text evidence="2">The sequence shown here is derived from an EMBL/GenBank/DDBJ whole genome shotgun (WGS) entry which is preliminary data.</text>
</comment>
<reference evidence="3" key="1">
    <citation type="journal article" date="2019" name="Int. J. Syst. Evol. Microbiol.">
        <title>The Global Catalogue of Microorganisms (GCM) 10K type strain sequencing project: providing services to taxonomists for standard genome sequencing and annotation.</title>
        <authorList>
            <consortium name="The Broad Institute Genomics Platform"/>
            <consortium name="The Broad Institute Genome Sequencing Center for Infectious Disease"/>
            <person name="Wu L."/>
            <person name="Ma J."/>
        </authorList>
    </citation>
    <scope>NUCLEOTIDE SEQUENCE [LARGE SCALE GENOMIC DNA]</scope>
    <source>
        <strain evidence="3">JCM 17664</strain>
    </source>
</reference>
<dbReference type="Proteomes" id="UP001501207">
    <property type="component" value="Unassembled WGS sequence"/>
</dbReference>
<name>A0ABP8FP95_9BACT</name>
<evidence type="ECO:0000256" key="1">
    <source>
        <dbReference type="SAM" id="SignalP"/>
    </source>
</evidence>
<dbReference type="EMBL" id="BAABFN010000002">
    <property type="protein sequence ID" value="GAA4308264.1"/>
    <property type="molecule type" value="Genomic_DNA"/>
</dbReference>
<evidence type="ECO:0000313" key="2">
    <source>
        <dbReference type="EMBL" id="GAA4308264.1"/>
    </source>
</evidence>
<feature type="chain" id="PRO_5045747293" description="Cytochrome C Planctomycete-type domain-containing protein" evidence="1">
    <location>
        <begin position="21"/>
        <end position="127"/>
    </location>
</feature>
<keyword evidence="3" id="KW-1185">Reference proteome</keyword>
<feature type="signal peptide" evidence="1">
    <location>
        <begin position="1"/>
        <end position="20"/>
    </location>
</feature>
<evidence type="ECO:0008006" key="4">
    <source>
        <dbReference type="Google" id="ProtNLM"/>
    </source>
</evidence>
<gene>
    <name evidence="2" type="ORF">GCM10023143_15470</name>
</gene>
<dbReference type="RefSeq" id="WP_344977929.1">
    <property type="nucleotide sequence ID" value="NZ_BAABFN010000002.1"/>
</dbReference>
<protein>
    <recommendedName>
        <fullName evidence="4">Cytochrome C Planctomycete-type domain-containing protein</fullName>
    </recommendedName>
</protein>
<evidence type="ECO:0000313" key="3">
    <source>
        <dbReference type="Proteomes" id="UP001501207"/>
    </source>
</evidence>
<keyword evidence="1" id="KW-0732">Signal</keyword>
<proteinExistence type="predicted"/>
<sequence>MQKKTLAVAALLLTAVSLYWGCTKTAEKPAETGNGSDCTPRFPDQHVTYENYVKNIIRTYCTSSCHNGNGGISPGDFRTYAGLRPYTGAFNIRVIQDHADMPQGNAPLPKSIRDSLNIWIGNCAPEN</sequence>